<dbReference type="RefSeq" id="WP_168012560.1">
    <property type="nucleotide sequence ID" value="NZ_JAATEP010000019.1"/>
</dbReference>
<proteinExistence type="predicted"/>
<reference evidence="2 3" key="1">
    <citation type="submission" date="2020-03" db="EMBL/GenBank/DDBJ databases">
        <title>WGS of actinomycetes isolated from Thailand.</title>
        <authorList>
            <person name="Thawai C."/>
        </authorList>
    </citation>
    <scope>NUCLEOTIDE SEQUENCE [LARGE SCALE GENOMIC DNA]</scope>
    <source>
        <strain evidence="2 3">FMUSA5-5</strain>
    </source>
</reference>
<evidence type="ECO:0000313" key="2">
    <source>
        <dbReference type="EMBL" id="NJP92911.1"/>
    </source>
</evidence>
<evidence type="ECO:0000256" key="1">
    <source>
        <dbReference type="SAM" id="MobiDB-lite"/>
    </source>
</evidence>
<name>A0ABX1BAU9_9ACTN</name>
<evidence type="ECO:0000313" key="3">
    <source>
        <dbReference type="Proteomes" id="UP000696294"/>
    </source>
</evidence>
<feature type="region of interest" description="Disordered" evidence="1">
    <location>
        <begin position="1"/>
        <end position="28"/>
    </location>
</feature>
<organism evidence="2 3">
    <name type="scientific">Nonomuraea composti</name>
    <dbReference type="NCBI Taxonomy" id="2720023"/>
    <lineage>
        <taxon>Bacteria</taxon>
        <taxon>Bacillati</taxon>
        <taxon>Actinomycetota</taxon>
        <taxon>Actinomycetes</taxon>
        <taxon>Streptosporangiales</taxon>
        <taxon>Streptosporangiaceae</taxon>
        <taxon>Nonomuraea</taxon>
    </lineage>
</organism>
<protein>
    <submittedName>
        <fullName evidence="2">Uncharacterized protein</fullName>
    </submittedName>
</protein>
<gene>
    <name evidence="2" type="ORF">HCN51_26240</name>
</gene>
<dbReference type="Proteomes" id="UP000696294">
    <property type="component" value="Unassembled WGS sequence"/>
</dbReference>
<sequence>MAAPGERRGGSSARDRPDGAANSSAAVSDHAALAVSGSAGSVCSRRAQVWTSSVRAMSSRRHRSSGGSAGRQRCRCALPGT</sequence>
<feature type="compositionally biased region" description="Basic and acidic residues" evidence="1">
    <location>
        <begin position="1"/>
        <end position="18"/>
    </location>
</feature>
<comment type="caution">
    <text evidence="2">The sequence shown here is derived from an EMBL/GenBank/DDBJ whole genome shotgun (WGS) entry which is preliminary data.</text>
</comment>
<accession>A0ABX1BAU9</accession>
<keyword evidence="3" id="KW-1185">Reference proteome</keyword>
<feature type="region of interest" description="Disordered" evidence="1">
    <location>
        <begin position="53"/>
        <end position="81"/>
    </location>
</feature>
<dbReference type="EMBL" id="JAATEP010000019">
    <property type="protein sequence ID" value="NJP92911.1"/>
    <property type="molecule type" value="Genomic_DNA"/>
</dbReference>